<protein>
    <recommendedName>
        <fullName evidence="2">DUF7726 domain-containing protein</fullName>
    </recommendedName>
</protein>
<evidence type="ECO:0000259" key="2">
    <source>
        <dbReference type="Pfam" id="PF24852"/>
    </source>
</evidence>
<dbReference type="InterPro" id="IPR056143">
    <property type="entry name" value="DUF7726"/>
</dbReference>
<feature type="domain" description="DUF7726" evidence="2">
    <location>
        <begin position="390"/>
        <end position="466"/>
    </location>
</feature>
<feature type="compositionally biased region" description="Basic and acidic residues" evidence="1">
    <location>
        <begin position="122"/>
        <end position="136"/>
    </location>
</feature>
<keyword evidence="4" id="KW-1185">Reference proteome</keyword>
<evidence type="ECO:0000313" key="4">
    <source>
        <dbReference type="Proteomes" id="UP000297229"/>
    </source>
</evidence>
<sequence length="525" mass="59174">MPRLKNPLAEATPNASIPSKDRGSMLPIMEANKTKDDDTAVDFKKYGHLIDMELERCRLSHELCKEWMSLGVTEAYHDTFFMYMDPTKAPDYTVLRRDIQKFITNALEEQKNPPQRGSFVSRKPEKEIPGNKRPDVVKVGGSSQSSDKLPISENAETQDDRSIDNGDLDEEIVSKSSSQAAGKRSNGRATGSRRNGAEDNENAVVELENATTIVSTSKSNSKPTAKSVLTDQETKRCREKLRSILMADEKGFGKEDNKYTPSAVQFELQIYRNGFMGFGYKLCDLIGVSQEDFDEFMVSAFGMSKEEGSQNEVCRRSWDLLRELEKERRDGASSNGKTKQTSSSGTKRAPDGEEEGFPKEKKRNLLNEEIMDAIANIGLDDDEDEEYGAMEVYDTCDSLREKIQEYLDETGVSQAAFCRALSKSLDDQRVTPAQLKSFMSKTGPKAGNTSLAFYAGYCFMEKVRLFEKKEKSEFRLEMEDIWDGTQPITYGRAGFDIWTQESQFVLGSATSTLEMDEYGVMHYFE</sequence>
<dbReference type="PANTHER" id="PTHR42339">
    <property type="entry name" value="HISTONE H1"/>
    <property type="match status" value="1"/>
</dbReference>
<accession>A0A4Z1JN48</accession>
<feature type="region of interest" description="Disordered" evidence="1">
    <location>
        <begin position="105"/>
        <end position="233"/>
    </location>
</feature>
<evidence type="ECO:0000313" key="3">
    <source>
        <dbReference type="EMBL" id="TGO72960.1"/>
    </source>
</evidence>
<comment type="caution">
    <text evidence="3">The sequence shown here is derived from an EMBL/GenBank/DDBJ whole genome shotgun (WGS) entry which is preliminary data.</text>
</comment>
<feature type="compositionally biased region" description="Basic and acidic residues" evidence="1">
    <location>
        <begin position="348"/>
        <end position="362"/>
    </location>
</feature>
<dbReference type="Pfam" id="PF24852">
    <property type="entry name" value="DUF7726"/>
    <property type="match status" value="1"/>
</dbReference>
<organism evidence="3 4">
    <name type="scientific">Botrytis elliptica</name>
    <dbReference type="NCBI Taxonomy" id="278938"/>
    <lineage>
        <taxon>Eukaryota</taxon>
        <taxon>Fungi</taxon>
        <taxon>Dikarya</taxon>
        <taxon>Ascomycota</taxon>
        <taxon>Pezizomycotina</taxon>
        <taxon>Leotiomycetes</taxon>
        <taxon>Helotiales</taxon>
        <taxon>Sclerotiniaceae</taxon>
        <taxon>Botrytis</taxon>
    </lineage>
</organism>
<gene>
    <name evidence="3" type="ORF">BELL_0403g00030</name>
</gene>
<dbReference type="OrthoDB" id="2592504at2759"/>
<dbReference type="AlphaFoldDB" id="A0A4Z1JN48"/>
<feature type="compositionally biased region" description="Polar residues" evidence="1">
    <location>
        <begin position="332"/>
        <end position="346"/>
    </location>
</feature>
<proteinExistence type="predicted"/>
<feature type="compositionally biased region" description="Polar residues" evidence="1">
    <location>
        <begin position="209"/>
        <end position="231"/>
    </location>
</feature>
<feature type="region of interest" description="Disordered" evidence="1">
    <location>
        <begin position="327"/>
        <end position="362"/>
    </location>
</feature>
<evidence type="ECO:0000256" key="1">
    <source>
        <dbReference type="SAM" id="MobiDB-lite"/>
    </source>
</evidence>
<dbReference type="PANTHER" id="PTHR42339:SF1">
    <property type="entry name" value="HISTONE H1"/>
    <property type="match status" value="1"/>
</dbReference>
<dbReference type="EMBL" id="PQXM01000401">
    <property type="protein sequence ID" value="TGO72960.1"/>
    <property type="molecule type" value="Genomic_DNA"/>
</dbReference>
<dbReference type="Proteomes" id="UP000297229">
    <property type="component" value="Unassembled WGS sequence"/>
</dbReference>
<feature type="region of interest" description="Disordered" evidence="1">
    <location>
        <begin position="1"/>
        <end position="25"/>
    </location>
</feature>
<reference evidence="3 4" key="1">
    <citation type="submission" date="2017-12" db="EMBL/GenBank/DDBJ databases">
        <title>Comparative genomics of Botrytis spp.</title>
        <authorList>
            <person name="Valero-Jimenez C.A."/>
            <person name="Tapia P."/>
            <person name="Veloso J."/>
            <person name="Silva-Moreno E."/>
            <person name="Staats M."/>
            <person name="Valdes J.H."/>
            <person name="Van Kan J.A.L."/>
        </authorList>
    </citation>
    <scope>NUCLEOTIDE SEQUENCE [LARGE SCALE GENOMIC DNA]</scope>
    <source>
        <strain evidence="3 4">Be9601</strain>
    </source>
</reference>
<name>A0A4Z1JN48_9HELO</name>